<reference evidence="1" key="1">
    <citation type="submission" date="2019-08" db="EMBL/GenBank/DDBJ databases">
        <authorList>
            <person name="Kucharzyk K."/>
            <person name="Murdoch R.W."/>
            <person name="Higgins S."/>
            <person name="Loffler F."/>
        </authorList>
    </citation>
    <scope>NUCLEOTIDE SEQUENCE</scope>
</reference>
<accession>A0A645DUN4</accession>
<sequence>MKSLGEKGAAVLNVHVVLAGCSIYLPPYIRVDNRASCTMGGVDIHGAPSNPTATLTITGNVVLGGIDIRYAG</sequence>
<gene>
    <name evidence="1" type="ORF">SDC9_140346</name>
</gene>
<dbReference type="PROSITE" id="PS51257">
    <property type="entry name" value="PROKAR_LIPOPROTEIN"/>
    <property type="match status" value="1"/>
</dbReference>
<comment type="caution">
    <text evidence="1">The sequence shown here is derived from an EMBL/GenBank/DDBJ whole genome shotgun (WGS) entry which is preliminary data.</text>
</comment>
<dbReference type="AlphaFoldDB" id="A0A645DUN4"/>
<organism evidence="1">
    <name type="scientific">bioreactor metagenome</name>
    <dbReference type="NCBI Taxonomy" id="1076179"/>
    <lineage>
        <taxon>unclassified sequences</taxon>
        <taxon>metagenomes</taxon>
        <taxon>ecological metagenomes</taxon>
    </lineage>
</organism>
<evidence type="ECO:0000313" key="1">
    <source>
        <dbReference type="EMBL" id="MPM93210.1"/>
    </source>
</evidence>
<evidence type="ECO:0008006" key="2">
    <source>
        <dbReference type="Google" id="ProtNLM"/>
    </source>
</evidence>
<proteinExistence type="predicted"/>
<dbReference type="EMBL" id="VSSQ01040049">
    <property type="protein sequence ID" value="MPM93210.1"/>
    <property type="molecule type" value="Genomic_DNA"/>
</dbReference>
<protein>
    <recommendedName>
        <fullName evidence="2">Cell wall-active antibiotics response LiaF-like C-terminal domain-containing protein</fullName>
    </recommendedName>
</protein>
<name>A0A645DUN4_9ZZZZ</name>